<dbReference type="PANTHER" id="PTHR43767">
    <property type="entry name" value="LONG-CHAIN-FATTY-ACID--COA LIGASE"/>
    <property type="match status" value="1"/>
</dbReference>
<dbReference type="Proteomes" id="UP000325787">
    <property type="component" value="Chromosome"/>
</dbReference>
<accession>A0A5Q0H4E2</accession>
<dbReference type="EMBL" id="CP034550">
    <property type="protein sequence ID" value="QFZ20670.1"/>
    <property type="molecule type" value="Genomic_DNA"/>
</dbReference>
<dbReference type="InterPro" id="IPR050237">
    <property type="entry name" value="ATP-dep_AMP-bd_enzyme"/>
</dbReference>
<protein>
    <submittedName>
        <fullName evidence="2">Long-chain fatty acid--CoA ligase</fullName>
    </submittedName>
</protein>
<keyword evidence="3" id="KW-1185">Reference proteome</keyword>
<reference evidence="3" key="1">
    <citation type="journal article" date="2021" name="Curr. Microbiol.">
        <title>Complete genome of nocamycin-producing strain Saccharothrix syringae NRRL B-16468 reveals the biosynthetic potential for secondary metabolites.</title>
        <authorList>
            <person name="Mo X."/>
            <person name="Yang S."/>
        </authorList>
    </citation>
    <scope>NUCLEOTIDE SEQUENCE [LARGE SCALE GENOMIC DNA]</scope>
    <source>
        <strain evidence="3">ATCC 51364 / DSM 43886 / JCM 6844 / KCTC 9398 / NBRC 14523 / NRRL B-16468 / INA 2240</strain>
    </source>
</reference>
<dbReference type="Gene3D" id="3.40.50.12780">
    <property type="entry name" value="N-terminal domain of ligase-like"/>
    <property type="match status" value="1"/>
</dbReference>
<dbReference type="AlphaFoldDB" id="A0A5Q0H4E2"/>
<dbReference type="InterPro" id="IPR020845">
    <property type="entry name" value="AMP-binding_CS"/>
</dbReference>
<dbReference type="InterPro" id="IPR042099">
    <property type="entry name" value="ANL_N_sf"/>
</dbReference>
<name>A0A5Q0H4E2_SACSY</name>
<organism evidence="2 3">
    <name type="scientific">Saccharothrix syringae</name>
    <name type="common">Nocardiopsis syringae</name>
    <dbReference type="NCBI Taxonomy" id="103733"/>
    <lineage>
        <taxon>Bacteria</taxon>
        <taxon>Bacillati</taxon>
        <taxon>Actinomycetota</taxon>
        <taxon>Actinomycetes</taxon>
        <taxon>Pseudonocardiales</taxon>
        <taxon>Pseudonocardiaceae</taxon>
        <taxon>Saccharothrix</taxon>
    </lineage>
</organism>
<dbReference type="PROSITE" id="PS00455">
    <property type="entry name" value="AMP_BINDING"/>
    <property type="match status" value="1"/>
</dbReference>
<keyword evidence="2" id="KW-0436">Ligase</keyword>
<dbReference type="Pfam" id="PF00501">
    <property type="entry name" value="AMP-binding"/>
    <property type="match status" value="1"/>
</dbReference>
<evidence type="ECO:0000313" key="3">
    <source>
        <dbReference type="Proteomes" id="UP000325787"/>
    </source>
</evidence>
<evidence type="ECO:0000259" key="1">
    <source>
        <dbReference type="Pfam" id="PF00501"/>
    </source>
</evidence>
<dbReference type="GO" id="GO:0016874">
    <property type="term" value="F:ligase activity"/>
    <property type="evidence" value="ECO:0007669"/>
    <property type="project" value="UniProtKB-KW"/>
</dbReference>
<dbReference type="PANTHER" id="PTHR43767:SF1">
    <property type="entry name" value="NONRIBOSOMAL PEPTIDE SYNTHASE PES1 (EUROFUNG)-RELATED"/>
    <property type="match status" value="1"/>
</dbReference>
<dbReference type="OrthoDB" id="4495845at2"/>
<feature type="domain" description="AMP-dependent synthetase/ligase" evidence="1">
    <location>
        <begin position="35"/>
        <end position="373"/>
    </location>
</feature>
<sequence length="516" mass="56288">MIFEKLLELPGDARPWIVDHEPVAVAAPDGLLHPADLGRAAARVATHLASTGVGRGDRCVVWLDSPTDVIVAHVALMALDAVPVLASPTLSAQVVRAMITGVPGVVAIIGDEQRLTAGNGHFGDLVALDWRQVAEAAAGCAPHRRSRPTSPEAPYAVFHTSGTTGVPKLVEYAARGIEFHADVQARIHRLARLKGYCALALSPVHSRTVVAILVALKRNAPLMLLKGDSADEVERLLNRHRPVYFETHPNTYRAWQHLAPRGAFASVRFFAAGFDVIHPDTVDAMLRGSRRRLPMFVEVYGQSETGAIAIRTHARRPSWLPARRAGKPRNGHPVGPRFPFCGVRIIDEEGYDLPHGTPGRIVVRTPGGHSGYLNRPEIKYLQGGWWDTGDWGSLSRTGFLTLVDRRVDKITAAASGIAIEDALLERSPELLELVVLEVGGALQPIASIRPDNRFRAREWGELTRGIAALRRPIIIPDARFPRTATGKVKRVELRELLAEPGRLTFSDNETYYAAGS</sequence>
<dbReference type="KEGG" id="ssyi:EKG83_27640"/>
<dbReference type="InterPro" id="IPR000873">
    <property type="entry name" value="AMP-dep_synth/lig_dom"/>
</dbReference>
<evidence type="ECO:0000313" key="2">
    <source>
        <dbReference type="EMBL" id="QFZ20670.1"/>
    </source>
</evidence>
<dbReference type="SUPFAM" id="SSF56801">
    <property type="entry name" value="Acetyl-CoA synthetase-like"/>
    <property type="match status" value="1"/>
</dbReference>
<gene>
    <name evidence="2" type="ORF">EKG83_27640</name>
</gene>
<dbReference type="RefSeq" id="WP_051764822.1">
    <property type="nucleotide sequence ID" value="NZ_CP034550.1"/>
</dbReference>
<proteinExistence type="predicted"/>